<protein>
    <submittedName>
        <fullName evidence="1">Uncharacterized protein</fullName>
    </submittedName>
</protein>
<dbReference type="EMBL" id="CAADFP010000202">
    <property type="protein sequence ID" value="VFK33342.1"/>
    <property type="molecule type" value="Genomic_DNA"/>
</dbReference>
<organism evidence="1">
    <name type="scientific">Candidatus Kentrum sp. LPFa</name>
    <dbReference type="NCBI Taxonomy" id="2126335"/>
    <lineage>
        <taxon>Bacteria</taxon>
        <taxon>Pseudomonadati</taxon>
        <taxon>Pseudomonadota</taxon>
        <taxon>Gammaproteobacteria</taxon>
        <taxon>Candidatus Kentrum</taxon>
    </lineage>
</organism>
<reference evidence="1" key="1">
    <citation type="submission" date="2019-02" db="EMBL/GenBank/DDBJ databases">
        <authorList>
            <person name="Gruber-Vodicka R. H."/>
            <person name="Seah K. B. B."/>
        </authorList>
    </citation>
    <scope>NUCLEOTIDE SEQUENCE</scope>
    <source>
        <strain evidence="1">BECK_S312</strain>
        <strain evidence="2">BECK_S426</strain>
    </source>
</reference>
<proteinExistence type="predicted"/>
<dbReference type="EMBL" id="CAADFM010000026">
    <property type="protein sequence ID" value="VFK09700.1"/>
    <property type="molecule type" value="Genomic_DNA"/>
</dbReference>
<dbReference type="AlphaFoldDB" id="A0A450VY72"/>
<name>A0A450VY72_9GAMM</name>
<evidence type="ECO:0000313" key="1">
    <source>
        <dbReference type="EMBL" id="VFK09700.1"/>
    </source>
</evidence>
<evidence type="ECO:0000313" key="2">
    <source>
        <dbReference type="EMBL" id="VFK33342.1"/>
    </source>
</evidence>
<sequence>MGFAACAHPTIVGFVDDQKFKDILMNAKSTIGLVELPQLGLIDTTDKNWLIEVFTYASYE</sequence>
<gene>
    <name evidence="1" type="ORF">BECKLPF1236A_GA0070988_1002613</name>
    <name evidence="2" type="ORF">BECKLPF1236C_GA0070990_102023</name>
</gene>
<accession>A0A450VY72</accession>